<comment type="caution">
    <text evidence="1">The sequence shown here is derived from an EMBL/GenBank/DDBJ whole genome shotgun (WGS) entry which is preliminary data.</text>
</comment>
<protein>
    <submittedName>
        <fullName evidence="1">Uncharacterized protein</fullName>
    </submittedName>
</protein>
<sequence>MNRYFKNFRNHSEIILNVRVVEKKLILCPFCFCFIEMDVRSGFVKPNHGIFQQLYYIKPFENG</sequence>
<organism evidence="1 2">
    <name type="scientific">Leptospira borgpetersenii serovar Hardjo-bovis str. Sponselee</name>
    <dbReference type="NCBI Taxonomy" id="1303729"/>
    <lineage>
        <taxon>Bacteria</taxon>
        <taxon>Pseudomonadati</taxon>
        <taxon>Spirochaetota</taxon>
        <taxon>Spirochaetia</taxon>
        <taxon>Leptospirales</taxon>
        <taxon>Leptospiraceae</taxon>
        <taxon>Leptospira</taxon>
    </lineage>
</organism>
<evidence type="ECO:0000313" key="1">
    <source>
        <dbReference type="EMBL" id="EMJ77895.1"/>
    </source>
</evidence>
<dbReference type="AlphaFoldDB" id="M6BVN3"/>
<dbReference type="PATRIC" id="fig|1218567.3.peg.4148"/>
<evidence type="ECO:0000313" key="2">
    <source>
        <dbReference type="Proteomes" id="UP000011873"/>
    </source>
</evidence>
<reference evidence="1 2" key="1">
    <citation type="submission" date="2013-01" db="EMBL/GenBank/DDBJ databases">
        <authorList>
            <person name="Harkins D.M."/>
            <person name="Durkin A.S."/>
            <person name="Brinkac L.M."/>
            <person name="Haft D.H."/>
            <person name="Selengut J.D."/>
            <person name="Sanka R."/>
            <person name="DePew J."/>
            <person name="Purushe J."/>
            <person name="Galloway R.L."/>
            <person name="Vinetz J.M."/>
            <person name="Sutton G.G."/>
            <person name="Nierman W.C."/>
            <person name="Fouts D.E."/>
        </authorList>
    </citation>
    <scope>NUCLEOTIDE SEQUENCE [LARGE SCALE GENOMIC DNA]</scope>
    <source>
        <strain evidence="1 2">Sponselee CDC</strain>
    </source>
</reference>
<name>M6BVN3_LEPBO</name>
<accession>M6BVN3</accession>
<proteinExistence type="predicted"/>
<gene>
    <name evidence="1" type="ORF">LEP1GSC016_3130</name>
</gene>
<dbReference type="EMBL" id="ANMU01000172">
    <property type="protein sequence ID" value="EMJ77895.1"/>
    <property type="molecule type" value="Genomic_DNA"/>
</dbReference>
<dbReference type="Proteomes" id="UP000011873">
    <property type="component" value="Unassembled WGS sequence"/>
</dbReference>